<dbReference type="PANTHER" id="PTHR38340">
    <property type="entry name" value="S-LAYER PROTEIN"/>
    <property type="match status" value="1"/>
</dbReference>
<name>A0A0C1QXK1_9CYAN</name>
<evidence type="ECO:0000256" key="3">
    <source>
        <dbReference type="SAM" id="MobiDB-lite"/>
    </source>
</evidence>
<dbReference type="InterPro" id="IPR018511">
    <property type="entry name" value="Hemolysin-typ_Ca-bd_CS"/>
</dbReference>
<dbReference type="CDD" id="cd11304">
    <property type="entry name" value="Cadherin_repeat"/>
    <property type="match status" value="2"/>
</dbReference>
<keyword evidence="2" id="KW-0964">Secreted</keyword>
<dbReference type="InterPro" id="IPR015919">
    <property type="entry name" value="Cadherin-like_sf"/>
</dbReference>
<feature type="domain" description="Cadherin" evidence="4">
    <location>
        <begin position="1106"/>
        <end position="1216"/>
    </location>
</feature>
<dbReference type="Proteomes" id="UP000029738">
    <property type="component" value="Unassembled WGS sequence"/>
</dbReference>
<keyword evidence="7" id="KW-1185">Reference proteome</keyword>
<evidence type="ECO:0000259" key="4">
    <source>
        <dbReference type="PROSITE" id="PS50268"/>
    </source>
</evidence>
<dbReference type="InterPro" id="IPR002126">
    <property type="entry name" value="Cadherin-like_dom"/>
</dbReference>
<dbReference type="STRING" id="1479485.DA73_0227975"/>
<dbReference type="SUPFAM" id="SSF101908">
    <property type="entry name" value="Putative isomerase YbhE"/>
    <property type="match status" value="1"/>
</dbReference>
<dbReference type="InterPro" id="IPR050557">
    <property type="entry name" value="RTX_toxin/Mannuronan_C5-epim"/>
</dbReference>
<dbReference type="SUPFAM" id="SSF75011">
    <property type="entry name" value="3-carboxy-cis,cis-mucoante lactonizing enzyme"/>
    <property type="match status" value="1"/>
</dbReference>
<protein>
    <submittedName>
        <fullName evidence="5">Cadherin-like domain-containing protein</fullName>
    </submittedName>
</protein>
<dbReference type="RefSeq" id="WP_038080836.1">
    <property type="nucleotide sequence ID" value="NZ_JHEG04000002.1"/>
</dbReference>
<dbReference type="Pfam" id="PF17164">
    <property type="entry name" value="DUF5122"/>
    <property type="match status" value="7"/>
</dbReference>
<evidence type="ECO:0000313" key="6">
    <source>
        <dbReference type="EMBL" id="KIE08423.1"/>
    </source>
</evidence>
<dbReference type="Gene3D" id="2.80.10.50">
    <property type="match status" value="2"/>
</dbReference>
<dbReference type="Pfam" id="PF00353">
    <property type="entry name" value="HemolysinCabind"/>
    <property type="match status" value="5"/>
</dbReference>
<dbReference type="Pfam" id="PF00028">
    <property type="entry name" value="Cadherin"/>
    <property type="match status" value="2"/>
</dbReference>
<gene>
    <name evidence="6" type="ORF">DA73_0227975</name>
    <name evidence="5" type="ORF">DA73_0400039175</name>
</gene>
<comment type="caution">
    <text evidence="6">The sequence shown here is derived from an EMBL/GenBank/DDBJ whole genome shotgun (WGS) entry which is preliminary data.</text>
</comment>
<dbReference type="PROSITE" id="PS50268">
    <property type="entry name" value="CADHERIN_2"/>
    <property type="match status" value="2"/>
</dbReference>
<dbReference type="Gene3D" id="2.150.10.10">
    <property type="entry name" value="Serralysin-like metalloprotease, C-terminal"/>
    <property type="match status" value="4"/>
</dbReference>
<evidence type="ECO:0000256" key="2">
    <source>
        <dbReference type="ARBA" id="ARBA00022525"/>
    </source>
</evidence>
<feature type="domain" description="Cadherin" evidence="4">
    <location>
        <begin position="1501"/>
        <end position="1611"/>
    </location>
</feature>
<dbReference type="Pfam" id="PF17963">
    <property type="entry name" value="Big_9"/>
    <property type="match status" value="1"/>
</dbReference>
<reference evidence="5" key="2">
    <citation type="submission" date="2019-11" db="EMBL/GenBank/DDBJ databases">
        <title>Improved Assembly of Tolypothrix boutellei genome.</title>
        <authorList>
            <person name="Sarangi A.N."/>
            <person name="Mukherjee M."/>
            <person name="Ghosh S."/>
            <person name="Singh D."/>
            <person name="Das A."/>
            <person name="Kant S."/>
            <person name="Prusty A."/>
            <person name="Tripathy S."/>
        </authorList>
    </citation>
    <scope>NUCLEOTIDE SEQUENCE</scope>
    <source>
        <strain evidence="5">VB521301</strain>
    </source>
</reference>
<dbReference type="SMART" id="SM00112">
    <property type="entry name" value="CA"/>
    <property type="match status" value="2"/>
</dbReference>
<dbReference type="GO" id="GO:0005509">
    <property type="term" value="F:calcium ion binding"/>
    <property type="evidence" value="ECO:0007669"/>
    <property type="project" value="InterPro"/>
</dbReference>
<dbReference type="Pfam" id="PF17803">
    <property type="entry name" value="Cadherin_4"/>
    <property type="match status" value="1"/>
</dbReference>
<dbReference type="EMBL" id="JHEG02000058">
    <property type="protein sequence ID" value="KIE08423.1"/>
    <property type="molecule type" value="Genomic_DNA"/>
</dbReference>
<evidence type="ECO:0000313" key="7">
    <source>
        <dbReference type="Proteomes" id="UP000029738"/>
    </source>
</evidence>
<dbReference type="InterPro" id="IPR013431">
    <property type="entry name" value="Delta_60_rpt"/>
</dbReference>
<dbReference type="InterPro" id="IPR040853">
    <property type="entry name" value="RapA2_cadherin-like"/>
</dbReference>
<evidence type="ECO:0000256" key="1">
    <source>
        <dbReference type="ARBA" id="ARBA00004613"/>
    </source>
</evidence>
<accession>A0A0C1QXK1</accession>
<dbReference type="PROSITE" id="PS00330">
    <property type="entry name" value="HEMOLYSIN_CALCIUM"/>
    <property type="match status" value="7"/>
</dbReference>
<feature type="region of interest" description="Disordered" evidence="3">
    <location>
        <begin position="1619"/>
        <end position="1638"/>
    </location>
</feature>
<dbReference type="OrthoDB" id="472975at2"/>
<dbReference type="GO" id="GO:0005576">
    <property type="term" value="C:extracellular region"/>
    <property type="evidence" value="ECO:0007669"/>
    <property type="project" value="UniProtKB-SubCell"/>
</dbReference>
<feature type="compositionally biased region" description="Low complexity" evidence="3">
    <location>
        <begin position="1619"/>
        <end position="1632"/>
    </location>
</feature>
<sequence>MSSNNDTFANRILLSGTSGSSTSNNVGATSEAGEAIQSGTTNSVWWSWIAPSSGNISLDTLSSNFDTYLSVYTGTTVNNLTRVAQNDDIGNGITASRVSFAVAAGTTYHIAVDGYQSSTGNVTLNYSFTPNTVTSKAGDLDLSFGYGGKVITDFGSHNDFSYSVALQPDGKIVVAGRTDDYTNGAYFVLARYNSNGTLDTTFGNGGKAIPNANSAGISGRSVVIQSDGKIVVAGSASNGSNDCFALTRYNSNGTIDTSFGNGGTVKTLVRTLDDEGMGVALQSDGKIVVTGSSHNGSKYDFALTRYNIDGSLDTSFGTGGKVITPLGNFHDLSSSLAIQLDGKILVTGATLNSNTGSNINDANFALIRYNTNGSLDTNFGNGGKVVTDFDNNYDYGHSVAIQPDGKIVVAGSANFGFGIARYNANGTLDNTFGSGGKVLTRIGSSTNGAGVESATIQPDGKIVVAGYTWDGNQKNFAVARYNVNGTLDNSFGSSGWVSTPIGGNWSDDGGKSVVIQPDGNIVVAGGSYGDFALVRYLGTSSNQTYNTAPTLSDTLVTLNSVNENAGVPSGTVGTLVSSLVNLGTNVSDRDSNAVTGIAITTASTTNGTWYYSTNNGTNWNLLGAVSNSNARLLAADANTRIYFQPNANFNGNINNAIAFRAWDRTSGSNGRTSDTTTNGGMTAFSTATDTATITVTATNRAPVATNDTYTLAANTSFSTAASVTALIIDDRAGGTFVGQGNYYNFTRTGGNFLARRAYPTNPSSNNAIRISYSEQRPGGHSWDLGFAAPFNAPLTAGTTYTNAVRFPFQDNNQPGLSISGDGRGNNTLTGQFTINRILYGADDTVKLLDATFEQKSPGDIGVLHGQVTYNDYLPRGVLSNDTDRDSQQLQAILVSGPLHGRLIFNRDGSFDYTPNSGFTGIDTFTYRATDSIANSNIATVTLRVENQAPNINLGTIPSSYIENISPINIADRATVTDTDSPNFDTGTLTVSFSIGGTADDRLAIRHQGTGSNLIRIVGNTVLYNAIEIGTFSGGTGTIPLTIAFNDNATATAVQALINNITFANVSDNPSTTPRSVSFVLTDGDGGTSTAVTKIVNVTAINDAPVIAPNQTFRVNENAPVGTVAGTVVATDPDSTTLSNWKITGGNLDRDGDGQTAFSINSSSGQISVSDRDELDFESNPSFQLQVTVSDGVAASNVSNVTVNLNDLTETTTNDSFENRIVLSGNSGTSTSNNLAATGELGEPVQSGTTNSVWWSWIAPSSGNVTFQTVGSSFDTYLSVYRGNSINSLALVAANDDISGSTASRVTFAVTAGTAYHISVDGYQRSTGNITLNYSFIPTPPSINAAPTLTDTTVTLGSVNEDANTPSGAVGTLVSSIVSLGRNVTDANREALTGIALTNTNTTNGTWHYSTDNGANWYSLGNVSDSSARLLAGDPNTRIYFQPNPNYHGTITNAITFRAWDRTSGTNGGTANTNTNGGTTAFSTATDTASIIVNPVNDAPIITANQSFRVNENAIMGTVVGTVVATDPDSTTFSNWIITAGNLDRDRDGQAAFSINPNTGQITVNDSNDIDFESSPSFQLQVTVSDGTIRSSAQAVTVNLNDVSENTGNDNFENRIVLSGTSGSSTGSNVGSSGEFGEPVQSGTTNSVWWSWTAPSSGNVVFDTIGSSFDTFLSAYTGVTVNGLTRIIANDDIGNGNVASRVNFAATAGTTYQIAVDGFQARTGNINLNYLFTPRTDSSNNNVTYHYLVSENTSLVTAAATTSLTIDSDRGNYLGQSDYYSYTPANGVFRAPQSNYENAVAMTFTQKTASATQTVTVIRNGTVNILYGNSGNDNITGSLGDDVIYGYEGYDYLYGAAGNDTLNGDANYDHLYGQDGNDILNGGASDDSLFGGAGNDILDGGDGFDYVNESADVNFTLTNTQLFGAGTDVLINIEEVRLSGGSSDNIINTATFTLGRVSLDGGAGNDTLTGGSRNDSLFGQDGNDTLNGGAGDDQLYGGASNDYLSVNDGNDVLNGGAGNDFLCGGTGNDTLDGGDGIDRIQEVADVNFVLTNTQLIGRGTDILKNIETATLIGGDSNNTIDASAFTLGSVSLYGGAQGNDILKGGSGSDSLHGGMGNDVLNGGAGNDDLYGGGGADTYVLAPSRGTDIIYGFEDGIDKLGLSLGLTYEALTVTNSSNGTSIRITSTNEVLVTLSNVNSSLISANDFINLT</sequence>
<dbReference type="PRINTS" id="PR00313">
    <property type="entry name" value="CABNDNGRPT"/>
</dbReference>
<comment type="subcellular location">
    <subcellularLocation>
        <location evidence="1">Secreted</location>
    </subcellularLocation>
</comment>
<reference evidence="6" key="1">
    <citation type="journal article" date="2015" name="Genome Announc.">
        <title>Draft Genome Sequence of Tolypothrix boutellei Strain VB521301.</title>
        <authorList>
            <person name="Chandrababunaidu M.M."/>
            <person name="Singh D."/>
            <person name="Sen D."/>
            <person name="Bhan S."/>
            <person name="Das S."/>
            <person name="Gupta A."/>
            <person name="Adhikary S.P."/>
            <person name="Tripathy S."/>
        </authorList>
    </citation>
    <scope>NUCLEOTIDE SEQUENCE</scope>
    <source>
        <strain evidence="6">VB521301</strain>
    </source>
</reference>
<dbReference type="GO" id="GO:0007156">
    <property type="term" value="P:homophilic cell adhesion via plasma membrane adhesion molecules"/>
    <property type="evidence" value="ECO:0007669"/>
    <property type="project" value="InterPro"/>
</dbReference>
<dbReference type="InterPro" id="IPR001343">
    <property type="entry name" value="Hemolysn_Ca-bd"/>
</dbReference>
<organism evidence="6">
    <name type="scientific">Tolypothrix bouteillei VB521301</name>
    <dbReference type="NCBI Taxonomy" id="1479485"/>
    <lineage>
        <taxon>Bacteria</taxon>
        <taxon>Bacillati</taxon>
        <taxon>Cyanobacteriota</taxon>
        <taxon>Cyanophyceae</taxon>
        <taxon>Nostocales</taxon>
        <taxon>Tolypothrichaceae</taxon>
        <taxon>Tolypothrix</taxon>
    </lineage>
</organism>
<evidence type="ECO:0000313" key="5">
    <source>
        <dbReference type="EMBL" id="KAF3883753.1"/>
    </source>
</evidence>
<dbReference type="PRINTS" id="PR00205">
    <property type="entry name" value="CADHERIN"/>
</dbReference>
<dbReference type="PANTHER" id="PTHR38340:SF1">
    <property type="entry name" value="S-LAYER PROTEIN"/>
    <property type="match status" value="1"/>
</dbReference>
<dbReference type="SUPFAM" id="SSF51120">
    <property type="entry name" value="beta-Roll"/>
    <property type="match status" value="3"/>
</dbReference>
<dbReference type="Gene3D" id="2.60.40.60">
    <property type="entry name" value="Cadherins"/>
    <property type="match status" value="2"/>
</dbReference>
<dbReference type="GO" id="GO:0016020">
    <property type="term" value="C:membrane"/>
    <property type="evidence" value="ECO:0007669"/>
    <property type="project" value="InterPro"/>
</dbReference>
<dbReference type="Gene3D" id="2.60.40.3440">
    <property type="match status" value="1"/>
</dbReference>
<dbReference type="NCBIfam" id="TIGR02608">
    <property type="entry name" value="delta_60_rpt"/>
    <property type="match status" value="7"/>
</dbReference>
<dbReference type="InterPro" id="IPR011049">
    <property type="entry name" value="Serralysin-like_metalloprot_C"/>
</dbReference>
<proteinExistence type="predicted"/>
<dbReference type="SUPFAM" id="SSF49313">
    <property type="entry name" value="Cadherin-like"/>
    <property type="match status" value="2"/>
</dbReference>
<dbReference type="EMBL" id="JHEG04000002">
    <property type="protein sequence ID" value="KAF3883753.1"/>
    <property type="molecule type" value="Genomic_DNA"/>
</dbReference>